<evidence type="ECO:0000256" key="5">
    <source>
        <dbReference type="ARBA" id="ARBA00022694"/>
    </source>
</evidence>
<evidence type="ECO:0000256" key="11">
    <source>
        <dbReference type="ARBA" id="ARBA00049393"/>
    </source>
</evidence>
<name>A0AAE1JME5_9FABA</name>
<feature type="domain" description="CHHC U11-48K-type" evidence="13">
    <location>
        <begin position="58"/>
        <end position="85"/>
    </location>
</feature>
<dbReference type="AlphaFoldDB" id="A0AAE1JME5"/>
<dbReference type="InterPro" id="IPR021721">
    <property type="entry name" value="Znf_CCCH-type_TRM13"/>
</dbReference>
<dbReference type="EC" id="2.1.1.225" evidence="12"/>
<evidence type="ECO:0000259" key="13">
    <source>
        <dbReference type="PROSITE" id="PS51800"/>
    </source>
</evidence>
<keyword evidence="3 12" id="KW-0808">Transferase</keyword>
<protein>
    <recommendedName>
        <fullName evidence="12">tRNA:m(4)X modification enzyme TRM13</fullName>
        <ecNumber evidence="12">2.1.1.225</ecNumber>
    </recommendedName>
</protein>
<keyword evidence="2 12" id="KW-0489">Methyltransferase</keyword>
<dbReference type="GO" id="GO:0030488">
    <property type="term" value="P:tRNA methylation"/>
    <property type="evidence" value="ECO:0007669"/>
    <property type="project" value="InterPro"/>
</dbReference>
<evidence type="ECO:0000256" key="8">
    <source>
        <dbReference type="ARBA" id="ARBA00022833"/>
    </source>
</evidence>
<gene>
    <name evidence="14" type="ORF">QN277_021741</name>
</gene>
<dbReference type="SUPFAM" id="SSF53335">
    <property type="entry name" value="S-adenosyl-L-methionine-dependent methyltransferases"/>
    <property type="match status" value="1"/>
</dbReference>
<evidence type="ECO:0000256" key="3">
    <source>
        <dbReference type="ARBA" id="ARBA00022679"/>
    </source>
</evidence>
<comment type="similarity">
    <text evidence="1 12">Belongs to the methyltransferase TRM13 family.</text>
</comment>
<keyword evidence="5 12" id="KW-0819">tRNA processing</keyword>
<keyword evidence="4 12" id="KW-0949">S-adenosyl-L-methionine</keyword>
<keyword evidence="7 12" id="KW-0863">Zinc-finger</keyword>
<comment type="catalytic activity">
    <reaction evidence="10 12">
        <text>cytidine(4) in tRNA(Gly)(GCC) + S-adenosyl-L-methionine = 2'-O-methylcytidine(4) in tRNA(Gly)(GCC) + S-adenosyl-L-homocysteine + H(+)</text>
        <dbReference type="Rhea" id="RHEA:43192"/>
        <dbReference type="Rhea" id="RHEA-COMP:10399"/>
        <dbReference type="Rhea" id="RHEA-COMP:10400"/>
        <dbReference type="ChEBI" id="CHEBI:15378"/>
        <dbReference type="ChEBI" id="CHEBI:57856"/>
        <dbReference type="ChEBI" id="CHEBI:59789"/>
        <dbReference type="ChEBI" id="CHEBI:74495"/>
        <dbReference type="ChEBI" id="CHEBI:82748"/>
        <dbReference type="EC" id="2.1.1.225"/>
    </reaction>
</comment>
<dbReference type="EMBL" id="JAWXYG010000005">
    <property type="protein sequence ID" value="KAK4273315.1"/>
    <property type="molecule type" value="Genomic_DNA"/>
</dbReference>
<dbReference type="InterPro" id="IPR007871">
    <property type="entry name" value="Methyltransferase_TRM13"/>
</dbReference>
<proteinExistence type="inferred from homology"/>
<keyword evidence="15" id="KW-1185">Reference proteome</keyword>
<keyword evidence="6 12" id="KW-0479">Metal-binding</keyword>
<comment type="catalytic activity">
    <reaction evidence="11 12">
        <text>adenosine(4) in tRNA(His) + S-adenosyl-L-methionine = 2'-O-methyladenosine(4) in tRNA(His) + S-adenosyl-L-homocysteine + H(+)</text>
        <dbReference type="Rhea" id="RHEA:43196"/>
        <dbReference type="Rhea" id="RHEA-COMP:10401"/>
        <dbReference type="Rhea" id="RHEA-COMP:10402"/>
        <dbReference type="ChEBI" id="CHEBI:15378"/>
        <dbReference type="ChEBI" id="CHEBI:57856"/>
        <dbReference type="ChEBI" id="CHEBI:59789"/>
        <dbReference type="ChEBI" id="CHEBI:74411"/>
        <dbReference type="ChEBI" id="CHEBI:74477"/>
        <dbReference type="EC" id="2.1.1.225"/>
    </reaction>
</comment>
<evidence type="ECO:0000256" key="9">
    <source>
        <dbReference type="ARBA" id="ARBA00048165"/>
    </source>
</evidence>
<dbReference type="GO" id="GO:0008270">
    <property type="term" value="F:zinc ion binding"/>
    <property type="evidence" value="ECO:0007669"/>
    <property type="project" value="UniProtKB-KW"/>
</dbReference>
<sequence>MEEHNRPKHDSVLEGENGADMEQRCTFWLPRKNRFCANSRLKDSLFCGNHNSRFEGQWIPCPLDPSHSVLKQNMEGHVKRCPMLKQVQSLSLQPFYRKGINAGHEDEETLRFRDSISPKPFKVPLDNVSSEMKRDIVHNMSVLEFSNLVGKIESVYESFSKDIQDSYRIPEACSRWIKCAVEERKLPFQEKHVMQQASILGNLEIFGVLKSSLGRKPFECEEEEDGVPAVIEFGAGRGYLTQMLADCYGIKRVFLVERKSYKLKADRSLRQNEDLMLERLRIDIEDLDLNAVESLEGVPFLAIGKHLCGAATDLALRCCFPEQNDQYEAKKNFGGLAIATCCHHLCQWKHYTNKKYFLDLGITKDQFHAITWFTSWAVDANHGSELSDNADCASNLLSIDGENGDQHASGVGKILTDMKPSERAALGFKCKRIIDMGRLLWLSKRGLNTLLVRYVPSTISPENYLLIAKPHTRM</sequence>
<evidence type="ECO:0000256" key="4">
    <source>
        <dbReference type="ARBA" id="ARBA00022691"/>
    </source>
</evidence>
<dbReference type="InterPro" id="IPR039044">
    <property type="entry name" value="Trm13"/>
</dbReference>
<dbReference type="InterPro" id="IPR029063">
    <property type="entry name" value="SAM-dependent_MTases_sf"/>
</dbReference>
<evidence type="ECO:0000256" key="7">
    <source>
        <dbReference type="ARBA" id="ARBA00022771"/>
    </source>
</evidence>
<reference evidence="14" key="1">
    <citation type="submission" date="2023-10" db="EMBL/GenBank/DDBJ databases">
        <title>Chromosome-level genome of the transformable northern wattle, Acacia crassicarpa.</title>
        <authorList>
            <person name="Massaro I."/>
            <person name="Sinha N.R."/>
            <person name="Poethig S."/>
            <person name="Leichty A.R."/>
        </authorList>
    </citation>
    <scope>NUCLEOTIDE SEQUENCE</scope>
    <source>
        <strain evidence="14">Acra3RX</strain>
        <tissue evidence="14">Leaf</tissue>
    </source>
</reference>
<evidence type="ECO:0000256" key="6">
    <source>
        <dbReference type="ARBA" id="ARBA00022723"/>
    </source>
</evidence>
<evidence type="ECO:0000256" key="2">
    <source>
        <dbReference type="ARBA" id="ARBA00022603"/>
    </source>
</evidence>
<keyword evidence="8 12" id="KW-0862">Zinc</keyword>
<dbReference type="PANTHER" id="PTHR12998">
    <property type="entry name" value="TRNA:M(4)X MODIFICATION ENZYME TRM13 HOMOLOG"/>
    <property type="match status" value="1"/>
</dbReference>
<dbReference type="InterPro" id="IPR022776">
    <property type="entry name" value="TRM13/UPF0224_CHHC_Znf_dom"/>
</dbReference>
<evidence type="ECO:0000256" key="12">
    <source>
        <dbReference type="RuleBase" id="RU367103"/>
    </source>
</evidence>
<comment type="catalytic activity">
    <reaction evidence="9 12">
        <text>cytidine(4) in tRNA(Pro) + S-adenosyl-L-methionine = 2'-O-methylcytidine(4) in tRNA(Pro) + S-adenosyl-L-homocysteine + H(+)</text>
        <dbReference type="Rhea" id="RHEA:32767"/>
        <dbReference type="Rhea" id="RHEA-COMP:10397"/>
        <dbReference type="Rhea" id="RHEA-COMP:10398"/>
        <dbReference type="ChEBI" id="CHEBI:15378"/>
        <dbReference type="ChEBI" id="CHEBI:57856"/>
        <dbReference type="ChEBI" id="CHEBI:59789"/>
        <dbReference type="ChEBI" id="CHEBI:74495"/>
        <dbReference type="ChEBI" id="CHEBI:82748"/>
        <dbReference type="EC" id="2.1.1.225"/>
    </reaction>
</comment>
<dbReference type="Proteomes" id="UP001293593">
    <property type="component" value="Unassembled WGS sequence"/>
</dbReference>
<dbReference type="PROSITE" id="PS51800">
    <property type="entry name" value="ZF_CHHC_U11_48K"/>
    <property type="match status" value="1"/>
</dbReference>
<evidence type="ECO:0000256" key="10">
    <source>
        <dbReference type="ARBA" id="ARBA00048635"/>
    </source>
</evidence>
<dbReference type="GO" id="GO:0106050">
    <property type="term" value="F:tRNA 2'-O-methyltransferase activity"/>
    <property type="evidence" value="ECO:0007669"/>
    <property type="project" value="UniProtKB-UniRule"/>
</dbReference>
<evidence type="ECO:0000313" key="15">
    <source>
        <dbReference type="Proteomes" id="UP001293593"/>
    </source>
</evidence>
<dbReference type="PANTHER" id="PTHR12998:SF0">
    <property type="entry name" value="TRNA:M(4)X MODIFICATION ENZYME TRM13 HOMOLOG"/>
    <property type="match status" value="1"/>
</dbReference>
<comment type="caution">
    <text evidence="14">The sequence shown here is derived from an EMBL/GenBank/DDBJ whole genome shotgun (WGS) entry which is preliminary data.</text>
</comment>
<organism evidence="14 15">
    <name type="scientific">Acacia crassicarpa</name>
    <name type="common">northern wattle</name>
    <dbReference type="NCBI Taxonomy" id="499986"/>
    <lineage>
        <taxon>Eukaryota</taxon>
        <taxon>Viridiplantae</taxon>
        <taxon>Streptophyta</taxon>
        <taxon>Embryophyta</taxon>
        <taxon>Tracheophyta</taxon>
        <taxon>Spermatophyta</taxon>
        <taxon>Magnoliopsida</taxon>
        <taxon>eudicotyledons</taxon>
        <taxon>Gunneridae</taxon>
        <taxon>Pentapetalae</taxon>
        <taxon>rosids</taxon>
        <taxon>fabids</taxon>
        <taxon>Fabales</taxon>
        <taxon>Fabaceae</taxon>
        <taxon>Caesalpinioideae</taxon>
        <taxon>mimosoid clade</taxon>
        <taxon>Acacieae</taxon>
        <taxon>Acacia</taxon>
    </lineage>
</organism>
<dbReference type="Pfam" id="PF05206">
    <property type="entry name" value="TRM13"/>
    <property type="match status" value="1"/>
</dbReference>
<dbReference type="Pfam" id="PF05253">
    <property type="entry name" value="zf-U11-48K"/>
    <property type="match status" value="1"/>
</dbReference>
<evidence type="ECO:0000313" key="14">
    <source>
        <dbReference type="EMBL" id="KAK4273315.1"/>
    </source>
</evidence>
<accession>A0AAE1JME5</accession>
<comment type="function">
    <text evidence="12">tRNA methylase which 2'-O-methylates cytidine(4) in tRNA(Pro) and tRNA(Gly)(GCC), and adenosine(4) in tRNA(His).</text>
</comment>
<evidence type="ECO:0000256" key="1">
    <source>
        <dbReference type="ARBA" id="ARBA00005265"/>
    </source>
</evidence>
<dbReference type="Pfam" id="PF11722">
    <property type="entry name" value="zf-TRM13_CCCH"/>
    <property type="match status" value="1"/>
</dbReference>